<evidence type="ECO:0008006" key="8">
    <source>
        <dbReference type="Google" id="ProtNLM"/>
    </source>
</evidence>
<dbReference type="OrthoDB" id="4092844at2759"/>
<dbReference type="EMBL" id="GL433985">
    <property type="protein sequence ID" value="EFN50544.1"/>
    <property type="molecule type" value="Genomic_DNA"/>
</dbReference>
<feature type="non-terminal residue" evidence="6">
    <location>
        <position position="1"/>
    </location>
</feature>
<keyword evidence="3 5" id="KW-1133">Transmembrane helix</keyword>
<reference evidence="6 7" key="1">
    <citation type="journal article" date="2010" name="Plant Cell">
        <title>The Chlorella variabilis NC64A genome reveals adaptation to photosymbiosis, coevolution with viruses, and cryptic sex.</title>
        <authorList>
            <person name="Blanc G."/>
            <person name="Duncan G."/>
            <person name="Agarkova I."/>
            <person name="Borodovsky M."/>
            <person name="Gurnon J."/>
            <person name="Kuo A."/>
            <person name="Lindquist E."/>
            <person name="Lucas S."/>
            <person name="Pangilinan J."/>
            <person name="Polle J."/>
            <person name="Salamov A."/>
            <person name="Terry A."/>
            <person name="Yamada T."/>
            <person name="Dunigan D.D."/>
            <person name="Grigoriev I.V."/>
            <person name="Claverie J.M."/>
            <person name="Van Etten J.L."/>
        </authorList>
    </citation>
    <scope>NUCLEOTIDE SEQUENCE [LARGE SCALE GENOMIC DNA]</scope>
    <source>
        <strain evidence="6 7">NC64A</strain>
    </source>
</reference>
<dbReference type="RefSeq" id="XP_005842676.1">
    <property type="nucleotide sequence ID" value="XM_005842619.1"/>
</dbReference>
<keyword evidence="7" id="KW-1185">Reference proteome</keyword>
<dbReference type="GO" id="GO:0016020">
    <property type="term" value="C:membrane"/>
    <property type="evidence" value="ECO:0007669"/>
    <property type="project" value="UniProtKB-SubCell"/>
</dbReference>
<dbReference type="STRING" id="554065.E1ZUF0"/>
<sequence length="84" mass="9631">AAMSSNLYVLAVIGVLCSVLSCFYYIRLVKIMYFEGPKNWCSFSRIPIENAITLAITLFFILFFMFYPTPLHLITHKIALTLCL</sequence>
<dbReference type="eggNOG" id="KOG4668">
    <property type="taxonomic scope" value="Eukaryota"/>
</dbReference>
<dbReference type="AlphaFoldDB" id="E1ZUF0"/>
<evidence type="ECO:0000256" key="3">
    <source>
        <dbReference type="ARBA" id="ARBA00022989"/>
    </source>
</evidence>
<feature type="transmembrane region" description="Helical" evidence="5">
    <location>
        <begin position="6"/>
        <end position="26"/>
    </location>
</feature>
<proteinExistence type="predicted"/>
<keyword evidence="2 5" id="KW-0812">Transmembrane</keyword>
<evidence type="ECO:0000256" key="5">
    <source>
        <dbReference type="SAM" id="Phobius"/>
    </source>
</evidence>
<dbReference type="GeneID" id="17349979"/>
<accession>E1ZUF0</accession>
<feature type="transmembrane region" description="Helical" evidence="5">
    <location>
        <begin position="47"/>
        <end position="67"/>
    </location>
</feature>
<evidence type="ECO:0000256" key="1">
    <source>
        <dbReference type="ARBA" id="ARBA00004141"/>
    </source>
</evidence>
<dbReference type="KEGG" id="cvr:CHLNCDRAFT_28999"/>
<evidence type="ECO:0000313" key="7">
    <source>
        <dbReference type="Proteomes" id="UP000008141"/>
    </source>
</evidence>
<dbReference type="Proteomes" id="UP000008141">
    <property type="component" value="Unassembled WGS sequence"/>
</dbReference>
<dbReference type="PANTHER" id="PTHR22773">
    <property type="entry name" value="NADH DEHYDROGENASE"/>
    <property type="match status" value="1"/>
</dbReference>
<name>E1ZUF0_CHLVA</name>
<protein>
    <recommendedName>
        <fullName evidence="8">NADH dehydrogenase subunit 2</fullName>
    </recommendedName>
</protein>
<evidence type="ECO:0000313" key="6">
    <source>
        <dbReference type="EMBL" id="EFN50544.1"/>
    </source>
</evidence>
<organism evidence="7">
    <name type="scientific">Chlorella variabilis</name>
    <name type="common">Green alga</name>
    <dbReference type="NCBI Taxonomy" id="554065"/>
    <lineage>
        <taxon>Eukaryota</taxon>
        <taxon>Viridiplantae</taxon>
        <taxon>Chlorophyta</taxon>
        <taxon>core chlorophytes</taxon>
        <taxon>Trebouxiophyceae</taxon>
        <taxon>Chlorellales</taxon>
        <taxon>Chlorellaceae</taxon>
        <taxon>Chlorella clade</taxon>
        <taxon>Chlorella</taxon>
    </lineage>
</organism>
<keyword evidence="4 5" id="KW-0472">Membrane</keyword>
<comment type="subcellular location">
    <subcellularLocation>
        <location evidence="1">Membrane</location>
        <topology evidence="1">Multi-pass membrane protein</topology>
    </subcellularLocation>
</comment>
<evidence type="ECO:0000256" key="2">
    <source>
        <dbReference type="ARBA" id="ARBA00022692"/>
    </source>
</evidence>
<gene>
    <name evidence="6" type="ORF">CHLNCDRAFT_28999</name>
</gene>
<dbReference type="InParanoid" id="E1ZUF0"/>
<evidence type="ECO:0000256" key="4">
    <source>
        <dbReference type="ARBA" id="ARBA00023136"/>
    </source>
</evidence>